<feature type="transmembrane region" description="Helical" evidence="10">
    <location>
        <begin position="493"/>
        <end position="513"/>
    </location>
</feature>
<keyword evidence="4" id="KW-1003">Cell membrane</keyword>
<dbReference type="GO" id="GO:0005886">
    <property type="term" value="C:plasma membrane"/>
    <property type="evidence" value="ECO:0007669"/>
    <property type="project" value="UniProtKB-SubCell"/>
</dbReference>
<dbReference type="EMBL" id="RHHR01000044">
    <property type="protein sequence ID" value="RNB68531.1"/>
    <property type="molecule type" value="Genomic_DNA"/>
</dbReference>
<comment type="subcellular location">
    <subcellularLocation>
        <location evidence="1 10">Cell membrane</location>
        <topology evidence="1 10">Multi-pass membrane protein</topology>
    </subcellularLocation>
</comment>
<evidence type="ECO:0000313" key="12">
    <source>
        <dbReference type="EMBL" id="RNB68531.1"/>
    </source>
</evidence>
<evidence type="ECO:0000256" key="8">
    <source>
        <dbReference type="ARBA" id="ARBA00037215"/>
    </source>
</evidence>
<dbReference type="PANTHER" id="PTHR43386:SF3">
    <property type="entry name" value="GLUTATHIONE TRANSPORT SYSTEM PERMEASE PROTEIN GSID"/>
    <property type="match status" value="1"/>
</dbReference>
<keyword evidence="13" id="KW-1185">Reference proteome</keyword>
<dbReference type="RefSeq" id="WP_122910830.1">
    <property type="nucleotide sequence ID" value="NZ_CBCSBE010000014.1"/>
</dbReference>
<evidence type="ECO:0000256" key="2">
    <source>
        <dbReference type="ARBA" id="ARBA00009306"/>
    </source>
</evidence>
<dbReference type="Proteomes" id="UP000282028">
    <property type="component" value="Unassembled WGS sequence"/>
</dbReference>
<dbReference type="PROSITE" id="PS50928">
    <property type="entry name" value="ABC_TM1"/>
    <property type="match status" value="1"/>
</dbReference>
<dbReference type="PANTHER" id="PTHR43386">
    <property type="entry name" value="OLIGOPEPTIDE TRANSPORT SYSTEM PERMEASE PROTEIN APPC"/>
    <property type="match status" value="1"/>
</dbReference>
<feature type="transmembrane region" description="Helical" evidence="10">
    <location>
        <begin position="441"/>
        <end position="465"/>
    </location>
</feature>
<dbReference type="InterPro" id="IPR050366">
    <property type="entry name" value="BP-dependent_transpt_permease"/>
</dbReference>
<dbReference type="Gene3D" id="1.10.3720.10">
    <property type="entry name" value="MetI-like"/>
    <property type="match status" value="1"/>
</dbReference>
<evidence type="ECO:0000256" key="9">
    <source>
        <dbReference type="ARBA" id="ARBA00041106"/>
    </source>
</evidence>
<evidence type="ECO:0000313" key="13">
    <source>
        <dbReference type="Proteomes" id="UP000282028"/>
    </source>
</evidence>
<keyword evidence="5 10" id="KW-0812">Transmembrane</keyword>
<dbReference type="Pfam" id="PF12911">
    <property type="entry name" value="OppC_N"/>
    <property type="match status" value="1"/>
</dbReference>
<reference evidence="12 13" key="1">
    <citation type="submission" date="2018-10" db="EMBL/GenBank/DDBJ databases">
        <title>Phylogenomics of Brevibacillus.</title>
        <authorList>
            <person name="Dunlap C."/>
        </authorList>
    </citation>
    <scope>NUCLEOTIDE SEQUENCE [LARGE SCALE GENOMIC DNA]</scope>
    <source>
        <strain evidence="12 13">JCM 12215</strain>
    </source>
</reference>
<comment type="caution">
    <text evidence="12">The sequence shown here is derived from an EMBL/GenBank/DDBJ whole genome shotgun (WGS) entry which is preliminary data.</text>
</comment>
<evidence type="ECO:0000256" key="10">
    <source>
        <dbReference type="RuleBase" id="RU363032"/>
    </source>
</evidence>
<dbReference type="GO" id="GO:0071916">
    <property type="term" value="F:dipeptide transmembrane transporter activity"/>
    <property type="evidence" value="ECO:0007669"/>
    <property type="project" value="TreeGrafter"/>
</dbReference>
<evidence type="ECO:0000256" key="6">
    <source>
        <dbReference type="ARBA" id="ARBA00022989"/>
    </source>
</evidence>
<keyword evidence="3 10" id="KW-0813">Transport</keyword>
<evidence type="ECO:0000256" key="3">
    <source>
        <dbReference type="ARBA" id="ARBA00022448"/>
    </source>
</evidence>
<accession>A0A3M8BYQ7</accession>
<evidence type="ECO:0000256" key="7">
    <source>
        <dbReference type="ARBA" id="ARBA00023136"/>
    </source>
</evidence>
<dbReference type="InterPro" id="IPR035906">
    <property type="entry name" value="MetI-like_sf"/>
</dbReference>
<feature type="transmembrane region" description="Helical" evidence="10">
    <location>
        <begin position="24"/>
        <end position="46"/>
    </location>
</feature>
<protein>
    <recommendedName>
        <fullName evidence="9">Glutathione transport system permease protein GsiD</fullName>
    </recommendedName>
</protein>
<dbReference type="InterPro" id="IPR025966">
    <property type="entry name" value="OppC_N"/>
</dbReference>
<proteinExistence type="inferred from homology"/>
<evidence type="ECO:0000259" key="11">
    <source>
        <dbReference type="PROSITE" id="PS50928"/>
    </source>
</evidence>
<dbReference type="CDD" id="cd06261">
    <property type="entry name" value="TM_PBP2"/>
    <property type="match status" value="1"/>
</dbReference>
<dbReference type="OrthoDB" id="2462459at2"/>
<dbReference type="InterPro" id="IPR000515">
    <property type="entry name" value="MetI-like"/>
</dbReference>
<feature type="transmembrane region" description="Helical" evidence="10">
    <location>
        <begin position="387"/>
        <end position="403"/>
    </location>
</feature>
<dbReference type="Pfam" id="PF00528">
    <property type="entry name" value="BPD_transp_1"/>
    <property type="match status" value="1"/>
</dbReference>
<dbReference type="SUPFAM" id="SSF161098">
    <property type="entry name" value="MetI-like"/>
    <property type="match status" value="1"/>
</dbReference>
<feature type="domain" description="ABC transmembrane type-1" evidence="11">
    <location>
        <begin position="321"/>
        <end position="510"/>
    </location>
</feature>
<dbReference type="AlphaFoldDB" id="A0A3M8BYQ7"/>
<sequence>MQTNERKSPSPFRTFLGKFRKQRVALISLGAVMAIIVVGLLAPWLAPFDPHRPVTDQYQAKGIEVNQITSVSVPLVLWMSDGSKKSGGEGTNLTLHSEDRQIAAARKTGDGVLVNASGDGSTSILIATGELASRFKVIVSSQDDGQVYVSRLFAKTPQYSLKLGESAQVEVAAVLTDGNEVTGLADILAFTEKNKAVEVSKPVANDGFSNSSSSTQGGAGQMSGLVFQSSDSSIVEVTPEGMIQAVGEGIGTVRMSVAGVSTVIPIAVNQPLAAPIPVSVEPGELQIELINAYKHQPPSSLHWFGTDHQNRDIFSRVLLGTRETMLIGFVSVAIGAVIGTILGLVAGYYGRWIDGWITRFTDVLLAFPGILLAIAVIALLGPGVTNIIFAVAVFTIPIFIRLVRGSAMALKEMTYVEAAKSIGVRDSVIIMRHIFPGTMSVVMVYLTMRIGTAILIGASLSFLGLGGDITAPEWGAMLSAAKDNSRNLFHPTFFPGLAIVITVLSFNLLGDGLRDALDPKMKE</sequence>
<gene>
    <name evidence="12" type="ORF">EDM52_20655</name>
</gene>
<feature type="transmembrane region" description="Helical" evidence="10">
    <location>
        <begin position="325"/>
        <end position="348"/>
    </location>
</feature>
<keyword evidence="6 10" id="KW-1133">Transmembrane helix</keyword>
<evidence type="ECO:0000256" key="5">
    <source>
        <dbReference type="ARBA" id="ARBA00022692"/>
    </source>
</evidence>
<organism evidence="12 13">
    <name type="scientific">Brevibacillus invocatus</name>
    <dbReference type="NCBI Taxonomy" id="173959"/>
    <lineage>
        <taxon>Bacteria</taxon>
        <taxon>Bacillati</taxon>
        <taxon>Bacillota</taxon>
        <taxon>Bacilli</taxon>
        <taxon>Bacillales</taxon>
        <taxon>Paenibacillaceae</taxon>
        <taxon>Brevibacillus</taxon>
    </lineage>
</organism>
<feature type="transmembrane region" description="Helical" evidence="10">
    <location>
        <begin position="360"/>
        <end position="381"/>
    </location>
</feature>
<comment type="similarity">
    <text evidence="2 10">Belongs to the binding-protein-dependent transport system permease family.</text>
</comment>
<name>A0A3M8BYQ7_9BACL</name>
<evidence type="ECO:0000256" key="1">
    <source>
        <dbReference type="ARBA" id="ARBA00004651"/>
    </source>
</evidence>
<keyword evidence="7 10" id="KW-0472">Membrane</keyword>
<comment type="function">
    <text evidence="8">Part of the ABC transporter complex GsiABCD involved in glutathione import. Probably responsible for the translocation of the substrate across the membrane.</text>
</comment>
<evidence type="ECO:0000256" key="4">
    <source>
        <dbReference type="ARBA" id="ARBA00022475"/>
    </source>
</evidence>